<dbReference type="EMBL" id="CAXLJM020000053">
    <property type="protein sequence ID" value="CAL8117153.1"/>
    <property type="molecule type" value="Genomic_DNA"/>
</dbReference>
<accession>A0ABP1R4Y8</accession>
<comment type="caution">
    <text evidence="2">The sequence shown here is derived from an EMBL/GenBank/DDBJ whole genome shotgun (WGS) entry which is preliminary data.</text>
</comment>
<keyword evidence="1" id="KW-1133">Transmembrane helix</keyword>
<proteinExistence type="predicted"/>
<name>A0ABP1R4Y8_9HEXA</name>
<evidence type="ECO:0000256" key="1">
    <source>
        <dbReference type="SAM" id="Phobius"/>
    </source>
</evidence>
<evidence type="ECO:0000313" key="3">
    <source>
        <dbReference type="Proteomes" id="UP001642540"/>
    </source>
</evidence>
<evidence type="ECO:0000313" key="2">
    <source>
        <dbReference type="EMBL" id="CAL8117153.1"/>
    </source>
</evidence>
<keyword evidence="1" id="KW-0472">Membrane</keyword>
<organism evidence="2 3">
    <name type="scientific">Orchesella dallaii</name>
    <dbReference type="NCBI Taxonomy" id="48710"/>
    <lineage>
        <taxon>Eukaryota</taxon>
        <taxon>Metazoa</taxon>
        <taxon>Ecdysozoa</taxon>
        <taxon>Arthropoda</taxon>
        <taxon>Hexapoda</taxon>
        <taxon>Collembola</taxon>
        <taxon>Entomobryomorpha</taxon>
        <taxon>Entomobryoidea</taxon>
        <taxon>Orchesellidae</taxon>
        <taxon>Orchesellinae</taxon>
        <taxon>Orchesella</taxon>
    </lineage>
</organism>
<feature type="transmembrane region" description="Helical" evidence="1">
    <location>
        <begin position="33"/>
        <end position="52"/>
    </location>
</feature>
<reference evidence="2 3" key="1">
    <citation type="submission" date="2024-08" db="EMBL/GenBank/DDBJ databases">
        <authorList>
            <person name="Cucini C."/>
            <person name="Frati F."/>
        </authorList>
    </citation>
    <scope>NUCLEOTIDE SEQUENCE [LARGE SCALE GENOMIC DNA]</scope>
</reference>
<sequence>MSGKPTFSFQDTTLIRPDFEIKNQWINLRSSRLIAQVFVGCIFVILLINYSLTSMREKPTFSCQDPTFIRADFEIKNEWIVLRLRKSAQHVFLPFWLSITV</sequence>
<protein>
    <submittedName>
        <fullName evidence="2">Uncharacterized protein</fullName>
    </submittedName>
</protein>
<dbReference type="Proteomes" id="UP001642540">
    <property type="component" value="Unassembled WGS sequence"/>
</dbReference>
<gene>
    <name evidence="2" type="ORF">ODALV1_LOCUS17560</name>
</gene>
<keyword evidence="1" id="KW-0812">Transmembrane</keyword>
<keyword evidence="3" id="KW-1185">Reference proteome</keyword>